<evidence type="ECO:0000313" key="7">
    <source>
        <dbReference type="Proteomes" id="UP001558474"/>
    </source>
</evidence>
<keyword evidence="2" id="KW-0472">Membrane</keyword>
<sequence>MIQVCSQCGTRWNVRDRQRSWCPRCGGSLLGPSAPSSPQAQWGPPAQPPTPSAQAPGQRPPQLAQGYRWVALRPGAPPYQRRQRRSLGPTPHYRVIPSWGLHQYFDLDEQPEKTADESNVGGVRLMLVAAMVVLGIAAFAHVIRYVLLLINRGMLLHPLIAIGGVVIGLLASVVAIVGVVMTVVVLVRWLIARRAAGYAAHGEVDPRSTRTLWLGCLVPGINLVMAPVFVWELAALEGRLSHLRRPIVIWWIALVFSAVVAAWSMASTVYVTFFNNTPQNIADNTVMTIVGYLLALATFLLTAKVFSGFEGSGTTTQRSIPHWVVVETDAPVSDAPEPEAVEPAPNREDSAESAVPVETQGQNPAA</sequence>
<dbReference type="AlphaFoldDB" id="A0AAW5T7Y7"/>
<feature type="transmembrane region" description="Helical" evidence="2">
    <location>
        <begin position="248"/>
        <end position="273"/>
    </location>
</feature>
<feature type="transmembrane region" description="Helical" evidence="2">
    <location>
        <begin position="159"/>
        <end position="191"/>
    </location>
</feature>
<dbReference type="EMBL" id="JBDLOU010000150">
    <property type="protein sequence ID" value="MEX3743198.1"/>
    <property type="molecule type" value="Genomic_DNA"/>
</dbReference>
<dbReference type="RefSeq" id="WP_036443161.1">
    <property type="nucleotide sequence ID" value="NZ_JACKVC010000019.1"/>
</dbReference>
<comment type="caution">
    <text evidence="4">The sequence shown here is derived from an EMBL/GenBank/DDBJ whole genome shotgun (WGS) entry which is preliminary data.</text>
</comment>
<keyword evidence="2" id="KW-1133">Transmembrane helix</keyword>
<dbReference type="InterPro" id="IPR025565">
    <property type="entry name" value="DUF4328"/>
</dbReference>
<feature type="domain" description="DUF4328" evidence="3">
    <location>
        <begin position="154"/>
        <end position="310"/>
    </location>
</feature>
<dbReference type="Proteomes" id="UP001558474">
    <property type="component" value="Unassembled WGS sequence"/>
</dbReference>
<feature type="transmembrane region" description="Helical" evidence="2">
    <location>
        <begin position="125"/>
        <end position="147"/>
    </location>
</feature>
<name>A0AAW5T7Y7_9MYCO</name>
<evidence type="ECO:0000256" key="2">
    <source>
        <dbReference type="SAM" id="Phobius"/>
    </source>
</evidence>
<evidence type="ECO:0000259" key="3">
    <source>
        <dbReference type="Pfam" id="PF14219"/>
    </source>
</evidence>
<dbReference type="EMBL" id="JACKVC010000019">
    <property type="protein sequence ID" value="MCV7390532.1"/>
    <property type="molecule type" value="Genomic_DNA"/>
</dbReference>
<reference evidence="4" key="2">
    <citation type="journal article" date="2022" name="BMC Genomics">
        <title>Comparative genome analysis of mycobacteria focusing on tRNA and non-coding RNA.</title>
        <authorList>
            <person name="Behra P.R.K."/>
            <person name="Pettersson B.M.F."/>
            <person name="Ramesh M."/>
            <person name="Das S."/>
            <person name="Dasgupta S."/>
            <person name="Kirsebom L.A."/>
        </authorList>
    </citation>
    <scope>NUCLEOTIDE SEQUENCE</scope>
    <source>
        <strain evidence="4">DSM 44242</strain>
    </source>
</reference>
<keyword evidence="2" id="KW-0812">Transmembrane</keyword>
<reference evidence="5 7" key="3">
    <citation type="submission" date="2024-04" db="EMBL/GenBank/DDBJ databases">
        <title>Genomic Markers of Mycobacteria.</title>
        <authorList>
            <person name="Soliman M.S."/>
            <person name="Elkholy A."/>
            <person name="Soliman N.S."/>
            <person name="Abbas A."/>
            <person name="Khayrat S."/>
            <person name="Shawky S."/>
        </authorList>
    </citation>
    <scope>NUCLEOTIDE SEQUENCE [LARGE SCALE GENOMIC DNA]</scope>
    <source>
        <strain evidence="5 7">Egy-CU-AM5</strain>
    </source>
</reference>
<evidence type="ECO:0000313" key="4">
    <source>
        <dbReference type="EMBL" id="MCV7390532.1"/>
    </source>
</evidence>
<organism evidence="4 6">
    <name type="scientific">Mycolicibacterium porcinum</name>
    <dbReference type="NCBI Taxonomy" id="39693"/>
    <lineage>
        <taxon>Bacteria</taxon>
        <taxon>Bacillati</taxon>
        <taxon>Actinomycetota</taxon>
        <taxon>Actinomycetes</taxon>
        <taxon>Mycobacteriales</taxon>
        <taxon>Mycobacteriaceae</taxon>
        <taxon>Mycolicibacterium</taxon>
    </lineage>
</organism>
<keyword evidence="7" id="KW-1185">Reference proteome</keyword>
<evidence type="ECO:0000313" key="6">
    <source>
        <dbReference type="Proteomes" id="UP001141659"/>
    </source>
</evidence>
<dbReference type="Pfam" id="PF14219">
    <property type="entry name" value="DUF4328"/>
    <property type="match status" value="1"/>
</dbReference>
<feature type="region of interest" description="Disordered" evidence="1">
    <location>
        <begin position="32"/>
        <end position="61"/>
    </location>
</feature>
<gene>
    <name evidence="5" type="ORF">ABFW12_33650</name>
    <name evidence="4" type="ORF">H5P34_20945</name>
</gene>
<protein>
    <submittedName>
        <fullName evidence="4">DUF4328 domain-containing protein</fullName>
    </submittedName>
</protein>
<feature type="transmembrane region" description="Helical" evidence="2">
    <location>
        <begin position="211"/>
        <end position="236"/>
    </location>
</feature>
<evidence type="ECO:0000313" key="5">
    <source>
        <dbReference type="EMBL" id="MEX3743198.1"/>
    </source>
</evidence>
<dbReference type="Proteomes" id="UP001141659">
    <property type="component" value="Unassembled WGS sequence"/>
</dbReference>
<feature type="transmembrane region" description="Helical" evidence="2">
    <location>
        <begin position="285"/>
        <end position="303"/>
    </location>
</feature>
<evidence type="ECO:0000256" key="1">
    <source>
        <dbReference type="SAM" id="MobiDB-lite"/>
    </source>
</evidence>
<proteinExistence type="predicted"/>
<feature type="region of interest" description="Disordered" evidence="1">
    <location>
        <begin position="331"/>
        <end position="366"/>
    </location>
</feature>
<accession>A0AAW5T7Y7</accession>
<reference evidence="4" key="1">
    <citation type="submission" date="2020-07" db="EMBL/GenBank/DDBJ databases">
        <authorList>
            <person name="Pettersson B.M.F."/>
            <person name="Behra P.R.K."/>
            <person name="Ramesh M."/>
            <person name="Das S."/>
            <person name="Dasgupta S."/>
            <person name="Kirsebom L.A."/>
        </authorList>
    </citation>
    <scope>NUCLEOTIDE SEQUENCE</scope>
    <source>
        <strain evidence="4">DSM 44242</strain>
    </source>
</reference>
<feature type="compositionally biased region" description="Low complexity" evidence="1">
    <location>
        <begin position="32"/>
        <end position="44"/>
    </location>
</feature>